<accession>A0A3R7M8D0</accession>
<dbReference type="Proteomes" id="UP000283509">
    <property type="component" value="Unassembled WGS sequence"/>
</dbReference>
<evidence type="ECO:0000313" key="7">
    <source>
        <dbReference type="Proteomes" id="UP000283509"/>
    </source>
</evidence>
<comment type="caution">
    <text evidence="3">Lacks conserved residue(s) required for the propagation of feature annotation.</text>
</comment>
<keyword evidence="3" id="KW-0768">Sushi</keyword>
<dbReference type="SUPFAM" id="SSF56436">
    <property type="entry name" value="C-type lectin-like"/>
    <property type="match status" value="1"/>
</dbReference>
<sequence length="398" mass="43098">MSSPSSDCAVVRASSRAARDCEASDVHYVCQVPVYCPAGYTVFRGMCYKLVTTTDHKAALVACNGEGAALAYPEEPDVLLFLSALFRASIVVNSQKWVYVGLNDAWGDWSGGGLYSPSTELTSLAQTSDTEHWRVITIPVAEDQVPAFTPFTLQTGATKAFWCWTEPLEPTANMTRSWDNSTAISTVVTYTCSYGYFVNGTVSQTQQSVECLGQLGGWYPQTIADCYRVEVCQEVPAPPSPAIANTSDSESLFLGGKVNFMCPPSMATATLASLQVLTCSEDSGAFGFLPQQVEPCTVCAEEPEVRNASTTWVNSTSWQLDSTVTATCDADHLVAIGDTDFVITCNETGWQHEAACYEGEASISFALSALFIRRRHSAPQSHSGTTRKESRRSLMLLL</sequence>
<dbReference type="OrthoDB" id="6381702at2759"/>
<gene>
    <name evidence="6" type="ORF">C7M84_006653</name>
</gene>
<feature type="region of interest" description="Disordered" evidence="4">
    <location>
        <begin position="378"/>
        <end position="398"/>
    </location>
</feature>
<evidence type="ECO:0000256" key="4">
    <source>
        <dbReference type="SAM" id="MobiDB-lite"/>
    </source>
</evidence>
<dbReference type="Gene3D" id="3.10.100.10">
    <property type="entry name" value="Mannose-Binding Protein A, subunit A"/>
    <property type="match status" value="1"/>
</dbReference>
<feature type="domain" description="Sushi" evidence="5">
    <location>
        <begin position="161"/>
        <end position="228"/>
    </location>
</feature>
<evidence type="ECO:0000256" key="2">
    <source>
        <dbReference type="ARBA" id="ARBA00023157"/>
    </source>
</evidence>
<reference evidence="6 7" key="1">
    <citation type="submission" date="2018-04" db="EMBL/GenBank/DDBJ databases">
        <authorList>
            <person name="Zhang X."/>
            <person name="Yuan J."/>
            <person name="Li F."/>
            <person name="Xiang J."/>
        </authorList>
    </citation>
    <scope>NUCLEOTIDE SEQUENCE [LARGE SCALE GENOMIC DNA]</scope>
    <source>
        <tissue evidence="6">Muscle</tissue>
    </source>
</reference>
<evidence type="ECO:0000256" key="3">
    <source>
        <dbReference type="PROSITE-ProRule" id="PRU00302"/>
    </source>
</evidence>
<organism evidence="6 7">
    <name type="scientific">Penaeus vannamei</name>
    <name type="common">Whiteleg shrimp</name>
    <name type="synonym">Litopenaeus vannamei</name>
    <dbReference type="NCBI Taxonomy" id="6689"/>
    <lineage>
        <taxon>Eukaryota</taxon>
        <taxon>Metazoa</taxon>
        <taxon>Ecdysozoa</taxon>
        <taxon>Arthropoda</taxon>
        <taxon>Crustacea</taxon>
        <taxon>Multicrustacea</taxon>
        <taxon>Malacostraca</taxon>
        <taxon>Eumalacostraca</taxon>
        <taxon>Eucarida</taxon>
        <taxon>Decapoda</taxon>
        <taxon>Dendrobranchiata</taxon>
        <taxon>Penaeoidea</taxon>
        <taxon>Penaeidae</taxon>
        <taxon>Penaeus</taxon>
    </lineage>
</organism>
<dbReference type="InterPro" id="IPR016187">
    <property type="entry name" value="CTDL_fold"/>
</dbReference>
<dbReference type="InterPro" id="IPR000436">
    <property type="entry name" value="Sushi_SCR_CCP_dom"/>
</dbReference>
<keyword evidence="1" id="KW-0732">Signal</keyword>
<evidence type="ECO:0000256" key="1">
    <source>
        <dbReference type="ARBA" id="ARBA00022729"/>
    </source>
</evidence>
<reference evidence="6 7" key="2">
    <citation type="submission" date="2019-01" db="EMBL/GenBank/DDBJ databases">
        <title>The decoding of complex shrimp genome reveals the adaptation for benthos swimmer, frequently molting mechanism and breeding impact on genome.</title>
        <authorList>
            <person name="Sun Y."/>
            <person name="Gao Y."/>
            <person name="Yu Y."/>
        </authorList>
    </citation>
    <scope>NUCLEOTIDE SEQUENCE [LARGE SCALE GENOMIC DNA]</scope>
    <source>
        <tissue evidence="6">Muscle</tissue>
    </source>
</reference>
<keyword evidence="2" id="KW-1015">Disulfide bond</keyword>
<evidence type="ECO:0000313" key="6">
    <source>
        <dbReference type="EMBL" id="ROT74824.1"/>
    </source>
</evidence>
<protein>
    <recommendedName>
        <fullName evidence="5">Sushi domain-containing protein</fullName>
    </recommendedName>
</protein>
<dbReference type="InterPro" id="IPR016186">
    <property type="entry name" value="C-type_lectin-like/link_sf"/>
</dbReference>
<comment type="caution">
    <text evidence="6">The sequence shown here is derived from an EMBL/GenBank/DDBJ whole genome shotgun (WGS) entry which is preliminary data.</text>
</comment>
<dbReference type="PROSITE" id="PS50923">
    <property type="entry name" value="SUSHI"/>
    <property type="match status" value="1"/>
</dbReference>
<dbReference type="AlphaFoldDB" id="A0A3R7M8D0"/>
<dbReference type="EMBL" id="QCYY01001842">
    <property type="protein sequence ID" value="ROT74824.1"/>
    <property type="molecule type" value="Genomic_DNA"/>
</dbReference>
<keyword evidence="7" id="KW-1185">Reference proteome</keyword>
<name>A0A3R7M8D0_PENVA</name>
<evidence type="ECO:0000259" key="5">
    <source>
        <dbReference type="PROSITE" id="PS50923"/>
    </source>
</evidence>
<proteinExistence type="predicted"/>
<dbReference type="Gene3D" id="2.10.70.10">
    <property type="entry name" value="Complement Module, domain 1"/>
    <property type="match status" value="1"/>
</dbReference>
<dbReference type="SMART" id="SM00032">
    <property type="entry name" value="CCP"/>
    <property type="match status" value="2"/>
</dbReference>